<dbReference type="GO" id="GO:0006355">
    <property type="term" value="P:regulation of DNA-templated transcription"/>
    <property type="evidence" value="ECO:0007669"/>
    <property type="project" value="InterPro"/>
</dbReference>
<dbReference type="Proteomes" id="UP000308349">
    <property type="component" value="Unassembled WGS sequence"/>
</dbReference>
<dbReference type="OrthoDB" id="4560449at2"/>
<evidence type="ECO:0000256" key="1">
    <source>
        <dbReference type="SAM" id="MobiDB-lite"/>
    </source>
</evidence>
<dbReference type="AlphaFoldDB" id="A0A5R8PEE5"/>
<evidence type="ECO:0000313" key="3">
    <source>
        <dbReference type="Proteomes" id="UP000308349"/>
    </source>
</evidence>
<comment type="caution">
    <text evidence="2">The sequence shown here is derived from an EMBL/GenBank/DDBJ whole genome shotgun (WGS) entry which is preliminary data.</text>
</comment>
<protein>
    <submittedName>
        <fullName evidence="2">Ribbon-helix-helix protein, CopG family</fullName>
    </submittedName>
</protein>
<name>A0A5R8PEE5_9NOCA</name>
<evidence type="ECO:0000313" key="2">
    <source>
        <dbReference type="EMBL" id="TLG10296.1"/>
    </source>
</evidence>
<accession>A0A5R8PEE5</accession>
<reference evidence="2 3" key="1">
    <citation type="submission" date="2019-05" db="EMBL/GenBank/DDBJ databases">
        <title>Genomes sequences of two Nocardia cyriacigeorgica environmental isolates, type strains Nocardia asteroides ATCC 19247 and Nocardia cyriacigeorgica DSM 44484.</title>
        <authorList>
            <person name="Vautrin F."/>
            <person name="Bergeron E."/>
            <person name="Dubost A."/>
            <person name="Abrouk D."/>
            <person name="Rodriguez Nava V."/>
            <person name="Pujic P."/>
        </authorList>
    </citation>
    <scope>NUCLEOTIDE SEQUENCE [LARGE SCALE GENOMIC DNA]</scope>
    <source>
        <strain evidence="2 3">EML 1456</strain>
    </source>
</reference>
<dbReference type="RefSeq" id="WP_138456539.1">
    <property type="nucleotide sequence ID" value="NZ_VBUU01000012.1"/>
</dbReference>
<sequence length="80" mass="9071">MRTTIRLDSDVVAAAERLRRERGIGLGEAINELVRAGMHNQSATQRRPFRQRTRDLGARVDLSRNSEVLDLIDEPYPGRA</sequence>
<dbReference type="EMBL" id="VBUU01000012">
    <property type="protein sequence ID" value="TLG10296.1"/>
    <property type="molecule type" value="Genomic_DNA"/>
</dbReference>
<gene>
    <name evidence="2" type="ORF">FEK35_13945</name>
</gene>
<proteinExistence type="predicted"/>
<organism evidence="2 3">
    <name type="scientific">Nocardia cyriacigeorgica</name>
    <dbReference type="NCBI Taxonomy" id="135487"/>
    <lineage>
        <taxon>Bacteria</taxon>
        <taxon>Bacillati</taxon>
        <taxon>Actinomycetota</taxon>
        <taxon>Actinomycetes</taxon>
        <taxon>Mycobacteriales</taxon>
        <taxon>Nocardiaceae</taxon>
        <taxon>Nocardia</taxon>
    </lineage>
</organism>
<feature type="region of interest" description="Disordered" evidence="1">
    <location>
        <begin position="37"/>
        <end position="57"/>
    </location>
</feature>